<gene>
    <name evidence="1" type="ORF">PTZ04_21565</name>
</gene>
<keyword evidence="2" id="KW-1185">Reference proteome</keyword>
<organism evidence="1 2">
    <name type="scientific">Eubacterium limosum</name>
    <dbReference type="NCBI Taxonomy" id="1736"/>
    <lineage>
        <taxon>Bacteria</taxon>
        <taxon>Bacillati</taxon>
        <taxon>Bacillota</taxon>
        <taxon>Clostridia</taxon>
        <taxon>Eubacteriales</taxon>
        <taxon>Eubacteriaceae</taxon>
        <taxon>Eubacterium</taxon>
    </lineage>
</organism>
<proteinExistence type="predicted"/>
<protein>
    <submittedName>
        <fullName evidence="1">Uncharacterized protein</fullName>
    </submittedName>
</protein>
<comment type="caution">
    <text evidence="1">The sequence shown here is derived from an EMBL/GenBank/DDBJ whole genome shotgun (WGS) entry which is preliminary data.</text>
</comment>
<evidence type="ECO:0000313" key="2">
    <source>
        <dbReference type="Proteomes" id="UP001215087"/>
    </source>
</evidence>
<sequence length="137" mass="16156">MKRSELKFEDAGIFVIRQQQEEEVKITVSENKRGVVMSISFYHGALFKITTKDRMVYARSKDRIYFSEPPKGYRGYKISKKNKHEGSKAVYGITSTKLIHRDMQGQYDLRYDPECELFYIDKMDRIEAGNHHAHTNR</sequence>
<dbReference type="RefSeq" id="WP_227209515.1">
    <property type="nucleotide sequence ID" value="NZ_JAJCLO010000033.1"/>
</dbReference>
<evidence type="ECO:0000313" key="1">
    <source>
        <dbReference type="EMBL" id="MDE1472854.1"/>
    </source>
</evidence>
<name>A0ABT5UWY5_EUBLI</name>
<dbReference type="EMBL" id="JAQSVD010000022">
    <property type="protein sequence ID" value="MDE1472854.1"/>
    <property type="molecule type" value="Genomic_DNA"/>
</dbReference>
<accession>A0ABT5UWY5</accession>
<reference evidence="1 2" key="1">
    <citation type="submission" date="2023-02" db="EMBL/GenBank/DDBJ databases">
        <title>Comparative genome analysis of Eubacterium limosum species.</title>
        <authorList>
            <person name="Bak J.E."/>
        </authorList>
    </citation>
    <scope>NUCLEOTIDE SEQUENCE [LARGE SCALE GENOMIC DNA]</scope>
    <source>
        <strain evidence="1 2">KGMB01548</strain>
    </source>
</reference>
<dbReference type="Proteomes" id="UP001215087">
    <property type="component" value="Unassembled WGS sequence"/>
</dbReference>